<sequence length="328" mass="34624">MPNTAPEAAPLDVALGVIEDGAGRVLVGQRGAGQHQPDRLEFPGGKLEADESPAAGLVREIREETALEVAHAIPCLRLEHDYGDRRVRLHVFRVPDWSGEVRECEGCALRWREATALDPADFPAANGPILRLLQLPDFLLVTPDPAGSDGIAAVVDRVAARLRHGDVGLLQVRAPGLARDDYLRFAHDLVTVAQSLGTEVLLNAPLDWLDELPPAGVHLPERRWRALSRRPAVAGRISVSAHDVTGLREARGLAPDLAVVGPVRPTRTHPGATPLGWDGLARLTAASPVPVYALGGLDAGSLAPARAAGACGIAAIRGLLGEPPGGRE</sequence>
<name>A0A1V2ZVM4_9GAMM</name>
<dbReference type="CDD" id="cd00564">
    <property type="entry name" value="TMP_TenI"/>
    <property type="match status" value="1"/>
</dbReference>
<dbReference type="InterPro" id="IPR036206">
    <property type="entry name" value="ThiamineP_synth_sf"/>
</dbReference>
<evidence type="ECO:0000256" key="10">
    <source>
        <dbReference type="ARBA" id="ARBA00035861"/>
    </source>
</evidence>
<dbReference type="InterPro" id="IPR015797">
    <property type="entry name" value="NUDIX_hydrolase-like_dom_sf"/>
</dbReference>
<evidence type="ECO:0000256" key="13">
    <source>
        <dbReference type="ARBA" id="ARBA00040794"/>
    </source>
</evidence>
<dbReference type="PANTHER" id="PTHR47707">
    <property type="entry name" value="8-OXO-DGTP DIPHOSPHATASE"/>
    <property type="match status" value="1"/>
</dbReference>
<dbReference type="InterPro" id="IPR013785">
    <property type="entry name" value="Aldolase_TIM"/>
</dbReference>
<comment type="similarity">
    <text evidence="2">Belongs to the Nudix hydrolase family.</text>
</comment>
<evidence type="ECO:0000256" key="8">
    <source>
        <dbReference type="ARBA" id="ARBA00022842"/>
    </source>
</evidence>
<evidence type="ECO:0000256" key="15">
    <source>
        <dbReference type="ARBA" id="ARBA00041979"/>
    </source>
</evidence>
<keyword evidence="8" id="KW-0460">Magnesium</keyword>
<evidence type="ECO:0000256" key="9">
    <source>
        <dbReference type="ARBA" id="ARBA00023204"/>
    </source>
</evidence>
<evidence type="ECO:0000256" key="4">
    <source>
        <dbReference type="ARBA" id="ARBA00022705"/>
    </source>
</evidence>
<evidence type="ECO:0000256" key="12">
    <source>
        <dbReference type="ARBA" id="ARBA00038905"/>
    </source>
</evidence>
<keyword evidence="5" id="KW-0479">Metal-binding</keyword>
<dbReference type="RefSeq" id="WP_167769419.1">
    <property type="nucleotide sequence ID" value="NZ_MUZR01000058.1"/>
</dbReference>
<accession>A0A1V2ZVM4</accession>
<evidence type="ECO:0000256" key="3">
    <source>
        <dbReference type="ARBA" id="ARBA00022457"/>
    </source>
</evidence>
<proteinExistence type="inferred from homology"/>
<evidence type="ECO:0000256" key="14">
    <source>
        <dbReference type="ARBA" id="ARBA00041592"/>
    </source>
</evidence>
<evidence type="ECO:0000256" key="5">
    <source>
        <dbReference type="ARBA" id="ARBA00022723"/>
    </source>
</evidence>
<comment type="catalytic activity">
    <reaction evidence="10">
        <text>8-oxo-dGTP + H2O = 8-oxo-dGMP + diphosphate + H(+)</text>
        <dbReference type="Rhea" id="RHEA:31575"/>
        <dbReference type="ChEBI" id="CHEBI:15377"/>
        <dbReference type="ChEBI" id="CHEBI:15378"/>
        <dbReference type="ChEBI" id="CHEBI:33019"/>
        <dbReference type="ChEBI" id="CHEBI:63224"/>
        <dbReference type="ChEBI" id="CHEBI:77896"/>
        <dbReference type="EC" id="3.6.1.55"/>
    </reaction>
</comment>
<dbReference type="InterPro" id="IPR022998">
    <property type="entry name" value="ThiamineP_synth_TenI"/>
</dbReference>
<dbReference type="EMBL" id="MUZR01000058">
    <property type="protein sequence ID" value="OOC09164.1"/>
    <property type="molecule type" value="Genomic_DNA"/>
</dbReference>
<dbReference type="NCBIfam" id="NF006530">
    <property type="entry name" value="PRK08999.1"/>
    <property type="match status" value="1"/>
</dbReference>
<dbReference type="GO" id="GO:0035539">
    <property type="term" value="F:8-oxo-7,8-dihydrodeoxyguanosine triphosphate pyrophosphatase activity"/>
    <property type="evidence" value="ECO:0007669"/>
    <property type="project" value="UniProtKB-EC"/>
</dbReference>
<dbReference type="CDD" id="cd03425">
    <property type="entry name" value="NUDIX_MutT_NudA_like"/>
    <property type="match status" value="1"/>
</dbReference>
<evidence type="ECO:0000256" key="6">
    <source>
        <dbReference type="ARBA" id="ARBA00022763"/>
    </source>
</evidence>
<evidence type="ECO:0000313" key="19">
    <source>
        <dbReference type="Proteomes" id="UP000189177"/>
    </source>
</evidence>
<dbReference type="Pfam" id="PF02581">
    <property type="entry name" value="TMP-TENI"/>
    <property type="match status" value="1"/>
</dbReference>
<evidence type="ECO:0000259" key="17">
    <source>
        <dbReference type="PROSITE" id="PS51462"/>
    </source>
</evidence>
<dbReference type="SUPFAM" id="SSF55811">
    <property type="entry name" value="Nudix"/>
    <property type="match status" value="1"/>
</dbReference>
<keyword evidence="6" id="KW-0227">DNA damage</keyword>
<dbReference type="Gene3D" id="3.20.20.70">
    <property type="entry name" value="Aldolase class I"/>
    <property type="match status" value="1"/>
</dbReference>
<dbReference type="PANTHER" id="PTHR47707:SF1">
    <property type="entry name" value="NUDIX HYDROLASE FAMILY PROTEIN"/>
    <property type="match status" value="1"/>
</dbReference>
<feature type="domain" description="Nudix hydrolase" evidence="17">
    <location>
        <begin position="8"/>
        <end position="137"/>
    </location>
</feature>
<dbReference type="GO" id="GO:0046872">
    <property type="term" value="F:metal ion binding"/>
    <property type="evidence" value="ECO:0007669"/>
    <property type="project" value="UniProtKB-KW"/>
</dbReference>
<dbReference type="GO" id="GO:0008413">
    <property type="term" value="F:8-oxo-7,8-dihydroguanosine triphosphate pyrophosphatase activity"/>
    <property type="evidence" value="ECO:0007669"/>
    <property type="project" value="TreeGrafter"/>
</dbReference>
<evidence type="ECO:0000256" key="1">
    <source>
        <dbReference type="ARBA" id="ARBA00001946"/>
    </source>
</evidence>
<comment type="catalytic activity">
    <reaction evidence="11">
        <text>8-oxo-GTP + H2O = 8-oxo-GMP + diphosphate + H(+)</text>
        <dbReference type="Rhea" id="RHEA:67616"/>
        <dbReference type="ChEBI" id="CHEBI:15377"/>
        <dbReference type="ChEBI" id="CHEBI:15378"/>
        <dbReference type="ChEBI" id="CHEBI:33019"/>
        <dbReference type="ChEBI" id="CHEBI:143553"/>
        <dbReference type="ChEBI" id="CHEBI:145694"/>
    </reaction>
</comment>
<dbReference type="GO" id="GO:0009228">
    <property type="term" value="P:thiamine biosynthetic process"/>
    <property type="evidence" value="ECO:0007669"/>
    <property type="project" value="UniProtKB-KW"/>
</dbReference>
<dbReference type="Proteomes" id="UP000189177">
    <property type="component" value="Unassembled WGS sequence"/>
</dbReference>
<dbReference type="AlphaFoldDB" id="A0A1V2ZVM4"/>
<keyword evidence="4" id="KW-0235">DNA replication</keyword>
<dbReference type="GO" id="GO:0044716">
    <property type="term" value="F:8-oxo-GDP phosphatase activity"/>
    <property type="evidence" value="ECO:0007669"/>
    <property type="project" value="TreeGrafter"/>
</dbReference>
<evidence type="ECO:0000256" key="16">
    <source>
        <dbReference type="ARBA" id="ARBA00042798"/>
    </source>
</evidence>
<dbReference type="EC" id="3.6.1.55" evidence="12"/>
<evidence type="ECO:0000256" key="11">
    <source>
        <dbReference type="ARBA" id="ARBA00036904"/>
    </source>
</evidence>
<keyword evidence="7" id="KW-0378">Hydrolase</keyword>
<evidence type="ECO:0000256" key="7">
    <source>
        <dbReference type="ARBA" id="ARBA00022801"/>
    </source>
</evidence>
<keyword evidence="19" id="KW-1185">Reference proteome</keyword>
<reference evidence="18 19" key="1">
    <citation type="submission" date="2017-02" db="EMBL/GenBank/DDBJ databases">
        <title>Genomic diversity within the haloalkaliphilic genus Thioalkalivibrio.</title>
        <authorList>
            <person name="Ahn A.-C."/>
            <person name="Meier-Kolthoff J."/>
            <person name="Overmars L."/>
            <person name="Richter M."/>
            <person name="Woyke T."/>
            <person name="Sorokin D.Y."/>
            <person name="Muyzer G."/>
        </authorList>
    </citation>
    <scope>NUCLEOTIDE SEQUENCE [LARGE SCALE GENOMIC DNA]</scope>
    <source>
        <strain evidence="18 19">HL17</strain>
    </source>
</reference>
<evidence type="ECO:0000256" key="2">
    <source>
        <dbReference type="ARBA" id="ARBA00005582"/>
    </source>
</evidence>
<comment type="caution">
    <text evidence="18">The sequence shown here is derived from an EMBL/GenBank/DDBJ whole genome shotgun (WGS) entry which is preliminary data.</text>
</comment>
<dbReference type="PROSITE" id="PS51462">
    <property type="entry name" value="NUDIX"/>
    <property type="match status" value="1"/>
</dbReference>
<organism evidence="18 19">
    <name type="scientific">Thioalkalivibrio halophilus</name>
    <dbReference type="NCBI Taxonomy" id="252474"/>
    <lineage>
        <taxon>Bacteria</taxon>
        <taxon>Pseudomonadati</taxon>
        <taxon>Pseudomonadota</taxon>
        <taxon>Gammaproteobacteria</taxon>
        <taxon>Chromatiales</taxon>
        <taxon>Ectothiorhodospiraceae</taxon>
        <taxon>Thioalkalivibrio</taxon>
    </lineage>
</organism>
<dbReference type="Pfam" id="PF14815">
    <property type="entry name" value="NUDIX_4"/>
    <property type="match status" value="1"/>
</dbReference>
<dbReference type="SUPFAM" id="SSF51391">
    <property type="entry name" value="Thiamin phosphate synthase"/>
    <property type="match status" value="1"/>
</dbReference>
<keyword evidence="9" id="KW-0234">DNA repair</keyword>
<dbReference type="GO" id="GO:0006281">
    <property type="term" value="P:DNA repair"/>
    <property type="evidence" value="ECO:0007669"/>
    <property type="project" value="UniProtKB-KW"/>
</dbReference>
<dbReference type="Gene3D" id="3.90.79.10">
    <property type="entry name" value="Nucleoside Triphosphate Pyrophosphohydrolase"/>
    <property type="match status" value="1"/>
</dbReference>
<dbReference type="STRING" id="252474.B1A74_12215"/>
<comment type="cofactor">
    <cofactor evidence="1">
        <name>Mg(2+)</name>
        <dbReference type="ChEBI" id="CHEBI:18420"/>
    </cofactor>
</comment>
<keyword evidence="3" id="KW-0515">Mutator protein</keyword>
<protein>
    <recommendedName>
        <fullName evidence="13">8-oxo-dGTP diphosphatase</fullName>
        <ecNumber evidence="12">3.6.1.55</ecNumber>
    </recommendedName>
    <alternativeName>
        <fullName evidence="16">7,8-dihydro-8-oxoguanine-triphosphatase</fullName>
    </alternativeName>
    <alternativeName>
        <fullName evidence="15">Mutator protein MutT</fullName>
    </alternativeName>
    <alternativeName>
        <fullName evidence="14">dGTP pyrophosphohydrolase</fullName>
    </alternativeName>
</protein>
<gene>
    <name evidence="18" type="ORF">B1A74_12215</name>
</gene>
<dbReference type="InterPro" id="IPR029119">
    <property type="entry name" value="MutY_C"/>
</dbReference>
<dbReference type="GO" id="GO:0006260">
    <property type="term" value="P:DNA replication"/>
    <property type="evidence" value="ECO:0007669"/>
    <property type="project" value="UniProtKB-KW"/>
</dbReference>
<dbReference type="InterPro" id="IPR000086">
    <property type="entry name" value="NUDIX_hydrolase_dom"/>
</dbReference>
<evidence type="ECO:0000313" key="18">
    <source>
        <dbReference type="EMBL" id="OOC09164.1"/>
    </source>
</evidence>
<dbReference type="GO" id="GO:0044715">
    <property type="term" value="F:8-oxo-dGDP phosphatase activity"/>
    <property type="evidence" value="ECO:0007669"/>
    <property type="project" value="TreeGrafter"/>
</dbReference>
<dbReference type="InterPro" id="IPR047127">
    <property type="entry name" value="MutT-like"/>
</dbReference>